<evidence type="ECO:0000256" key="4">
    <source>
        <dbReference type="ARBA" id="ARBA00022989"/>
    </source>
</evidence>
<dbReference type="NCBIfam" id="NF037979">
    <property type="entry name" value="Na_transp"/>
    <property type="match status" value="1"/>
</dbReference>
<accession>A0A9D5R942</accession>
<dbReference type="InterPro" id="IPR037272">
    <property type="entry name" value="SNS_sf"/>
</dbReference>
<feature type="transmembrane region" description="Helical" evidence="6">
    <location>
        <begin position="338"/>
        <end position="359"/>
    </location>
</feature>
<organism evidence="7 8">
    <name type="scientific">Ructibacterium gallinarum</name>
    <dbReference type="NCBI Taxonomy" id="2779355"/>
    <lineage>
        <taxon>Bacteria</taxon>
        <taxon>Bacillati</taxon>
        <taxon>Bacillota</taxon>
        <taxon>Clostridia</taxon>
        <taxon>Eubacteriales</taxon>
        <taxon>Oscillospiraceae</taxon>
        <taxon>Ructibacterium</taxon>
    </lineage>
</organism>
<dbReference type="AlphaFoldDB" id="A0A9D5R942"/>
<feature type="transmembrane region" description="Helical" evidence="6">
    <location>
        <begin position="210"/>
        <end position="234"/>
    </location>
</feature>
<evidence type="ECO:0000256" key="2">
    <source>
        <dbReference type="ARBA" id="ARBA00022448"/>
    </source>
</evidence>
<evidence type="ECO:0000313" key="8">
    <source>
        <dbReference type="Proteomes" id="UP000806542"/>
    </source>
</evidence>
<keyword evidence="2" id="KW-0813">Transport</keyword>
<proteinExistence type="predicted"/>
<feature type="transmembrane region" description="Helical" evidence="6">
    <location>
        <begin position="140"/>
        <end position="158"/>
    </location>
</feature>
<dbReference type="InterPro" id="IPR047218">
    <property type="entry name" value="YocR/YhdH-like"/>
</dbReference>
<evidence type="ECO:0000256" key="5">
    <source>
        <dbReference type="ARBA" id="ARBA00023136"/>
    </source>
</evidence>
<reference evidence="7" key="1">
    <citation type="submission" date="2020-10" db="EMBL/GenBank/DDBJ databases">
        <title>ChiBAC.</title>
        <authorList>
            <person name="Zenner C."/>
            <person name="Hitch T.C.A."/>
            <person name="Clavel T."/>
        </authorList>
    </citation>
    <scope>NUCLEOTIDE SEQUENCE</scope>
    <source>
        <strain evidence="7">DSM 107454</strain>
    </source>
</reference>
<feature type="transmembrane region" description="Helical" evidence="6">
    <location>
        <begin position="294"/>
        <end position="317"/>
    </location>
</feature>
<feature type="transmembrane region" description="Helical" evidence="6">
    <location>
        <begin position="420"/>
        <end position="444"/>
    </location>
</feature>
<sequence length="446" mass="48718">MHERGKFSSKVGFVLAAAGSAVGLGNIWRFPYLAANYGGMFLLTYLILVITFGFTVMLTEIAIGRKTGKSPIGAFASLNQKYRFIGWIAVAVVFIIFPYYSVIGGWVCKYLIVFLMGQNPSVEQSENFFNQYIAQPIEPMIWQILFVLATMGVVVRGVKKGIEAASRILMPLLVILTVAIAIYSVCLPGALEGVKYYLVPDLGKMNVNMILAAMGQMFYSMSLAMGIMITYGSYLRKEDDLEKSVGQIEIFDTGIAILAGFMVIPAVFAFGGKVNQGPGLMFVTLPQVFSSMPLGRVVGAAFFLLVLFAALTSSISIMEALVSTLCDQFRLSRKASSCVIAAWGILIGIAPSLGFGLWQNVKIMSMDILTFMDFITNSVLMPIGAFLTCVFVGYVIGVDTIEKEVELSSRFRRKKMYVGIVRYVAPVFILAILISSVLSAFGLLTL</sequence>
<dbReference type="Proteomes" id="UP000806542">
    <property type="component" value="Unassembled WGS sequence"/>
</dbReference>
<dbReference type="PRINTS" id="PR00176">
    <property type="entry name" value="NANEUSMPORT"/>
</dbReference>
<evidence type="ECO:0000256" key="6">
    <source>
        <dbReference type="SAM" id="Phobius"/>
    </source>
</evidence>
<dbReference type="InterPro" id="IPR000175">
    <property type="entry name" value="Na/ntran_symport"/>
</dbReference>
<feature type="transmembrane region" description="Helical" evidence="6">
    <location>
        <begin position="255"/>
        <end position="274"/>
    </location>
</feature>
<dbReference type="PANTHER" id="PTHR42948">
    <property type="entry name" value="TRANSPORTER"/>
    <property type="match status" value="1"/>
</dbReference>
<feature type="transmembrane region" description="Helical" evidence="6">
    <location>
        <begin position="84"/>
        <end position="107"/>
    </location>
</feature>
<evidence type="ECO:0000256" key="3">
    <source>
        <dbReference type="ARBA" id="ARBA00022692"/>
    </source>
</evidence>
<dbReference type="Pfam" id="PF00209">
    <property type="entry name" value="SNF"/>
    <property type="match status" value="2"/>
</dbReference>
<evidence type="ECO:0000313" key="7">
    <source>
        <dbReference type="EMBL" id="MBE5040089.1"/>
    </source>
</evidence>
<feature type="transmembrane region" description="Helical" evidence="6">
    <location>
        <begin position="170"/>
        <end position="190"/>
    </location>
</feature>
<dbReference type="SUPFAM" id="SSF161070">
    <property type="entry name" value="SNF-like"/>
    <property type="match status" value="1"/>
</dbReference>
<dbReference type="EMBL" id="JADCKB010000011">
    <property type="protein sequence ID" value="MBE5040089.1"/>
    <property type="molecule type" value="Genomic_DNA"/>
</dbReference>
<name>A0A9D5R942_9FIRM</name>
<keyword evidence="3 6" id="KW-0812">Transmembrane</keyword>
<feature type="transmembrane region" description="Helical" evidence="6">
    <location>
        <begin position="42"/>
        <end position="63"/>
    </location>
</feature>
<keyword evidence="4 6" id="KW-1133">Transmembrane helix</keyword>
<evidence type="ECO:0000256" key="1">
    <source>
        <dbReference type="ARBA" id="ARBA00004141"/>
    </source>
</evidence>
<keyword evidence="8" id="KW-1185">Reference proteome</keyword>
<dbReference type="PANTHER" id="PTHR42948:SF1">
    <property type="entry name" value="TRANSPORTER"/>
    <property type="match status" value="1"/>
</dbReference>
<keyword evidence="5 6" id="KW-0472">Membrane</keyword>
<comment type="caution">
    <text evidence="7">The sequence shown here is derived from an EMBL/GenBank/DDBJ whole genome shotgun (WGS) entry which is preliminary data.</text>
</comment>
<dbReference type="GO" id="GO:0016020">
    <property type="term" value="C:membrane"/>
    <property type="evidence" value="ECO:0007669"/>
    <property type="project" value="UniProtKB-SubCell"/>
</dbReference>
<protein>
    <submittedName>
        <fullName evidence="7">Sodium-dependent transporter</fullName>
    </submittedName>
</protein>
<dbReference type="PROSITE" id="PS50267">
    <property type="entry name" value="NA_NEUROTRAN_SYMP_3"/>
    <property type="match status" value="1"/>
</dbReference>
<gene>
    <name evidence="7" type="ORF">INF28_06405</name>
</gene>
<feature type="transmembrane region" description="Helical" evidence="6">
    <location>
        <begin position="12"/>
        <end position="30"/>
    </location>
</feature>
<feature type="transmembrane region" description="Helical" evidence="6">
    <location>
        <begin position="379"/>
        <end position="399"/>
    </location>
</feature>
<dbReference type="CDD" id="cd10336">
    <property type="entry name" value="SLC6sbd_Tyt1-Like"/>
    <property type="match status" value="1"/>
</dbReference>
<dbReference type="RefSeq" id="WP_226392639.1">
    <property type="nucleotide sequence ID" value="NZ_JADCKB010000011.1"/>
</dbReference>
<comment type="subcellular location">
    <subcellularLocation>
        <location evidence="1">Membrane</location>
        <topology evidence="1">Multi-pass membrane protein</topology>
    </subcellularLocation>
</comment>